<dbReference type="EMBL" id="FNEK01000026">
    <property type="protein sequence ID" value="SDJ90660.1"/>
    <property type="molecule type" value="Genomic_DNA"/>
</dbReference>
<feature type="region of interest" description="Disordered" evidence="3">
    <location>
        <begin position="158"/>
        <end position="184"/>
    </location>
</feature>
<evidence type="ECO:0000256" key="2">
    <source>
        <dbReference type="ARBA" id="ARBA00022801"/>
    </source>
</evidence>
<evidence type="ECO:0000313" key="6">
    <source>
        <dbReference type="Proteomes" id="UP000199382"/>
    </source>
</evidence>
<dbReference type="InterPro" id="IPR015797">
    <property type="entry name" value="NUDIX_hydrolase-like_dom_sf"/>
</dbReference>
<dbReference type="OrthoDB" id="9761969at2"/>
<dbReference type="Pfam" id="PF00293">
    <property type="entry name" value="NUDIX"/>
    <property type="match status" value="1"/>
</dbReference>
<protein>
    <submittedName>
        <fullName evidence="5">ADP-ribose pyrophosphatase YjhB, NUDIX family</fullName>
    </submittedName>
</protein>
<dbReference type="Proteomes" id="UP000199382">
    <property type="component" value="Unassembled WGS sequence"/>
</dbReference>
<dbReference type="PANTHER" id="PTHR43046">
    <property type="entry name" value="GDP-MANNOSE MANNOSYL HYDROLASE"/>
    <property type="match status" value="1"/>
</dbReference>
<evidence type="ECO:0000256" key="3">
    <source>
        <dbReference type="SAM" id="MobiDB-lite"/>
    </source>
</evidence>
<dbReference type="STRING" id="571298.SAMN04488026_102659"/>
<dbReference type="PROSITE" id="PS51462">
    <property type="entry name" value="NUDIX"/>
    <property type="match status" value="1"/>
</dbReference>
<evidence type="ECO:0000313" key="5">
    <source>
        <dbReference type="EMBL" id="SDJ90660.1"/>
    </source>
</evidence>
<dbReference type="CDD" id="cd04672">
    <property type="entry name" value="NUDIX_CDP-Chase_like"/>
    <property type="match status" value="1"/>
</dbReference>
<gene>
    <name evidence="5" type="ORF">SAMN04488026_102659</name>
</gene>
<comment type="cofactor">
    <cofactor evidence="1">
        <name>Mg(2+)</name>
        <dbReference type="ChEBI" id="CHEBI:18420"/>
    </cofactor>
</comment>
<dbReference type="GO" id="GO:0016787">
    <property type="term" value="F:hydrolase activity"/>
    <property type="evidence" value="ECO:0007669"/>
    <property type="project" value="UniProtKB-KW"/>
</dbReference>
<dbReference type="PANTHER" id="PTHR43046:SF16">
    <property type="entry name" value="ADP-RIBOSE PYROPHOSPHATASE YJHB-RELATED"/>
    <property type="match status" value="1"/>
</dbReference>
<dbReference type="AlphaFoldDB" id="A0A1G8XLK3"/>
<dbReference type="InterPro" id="IPR000086">
    <property type="entry name" value="NUDIX_hydrolase_dom"/>
</dbReference>
<organism evidence="5 6">
    <name type="scientific">Aliiruegeria lutimaris</name>
    <dbReference type="NCBI Taxonomy" id="571298"/>
    <lineage>
        <taxon>Bacteria</taxon>
        <taxon>Pseudomonadati</taxon>
        <taxon>Pseudomonadota</taxon>
        <taxon>Alphaproteobacteria</taxon>
        <taxon>Rhodobacterales</taxon>
        <taxon>Roseobacteraceae</taxon>
        <taxon>Aliiruegeria</taxon>
    </lineage>
</organism>
<dbReference type="Gene3D" id="6.10.250.1120">
    <property type="match status" value="1"/>
</dbReference>
<evidence type="ECO:0000256" key="1">
    <source>
        <dbReference type="ARBA" id="ARBA00001946"/>
    </source>
</evidence>
<proteinExistence type="predicted"/>
<accession>A0A1G8XLK3</accession>
<feature type="domain" description="Nudix hydrolase" evidence="4">
    <location>
        <begin position="66"/>
        <end position="195"/>
    </location>
</feature>
<keyword evidence="2" id="KW-0378">Hydrolase</keyword>
<dbReference type="Pfam" id="PF12535">
    <property type="entry name" value="Nudix_N"/>
    <property type="match status" value="1"/>
</dbReference>
<evidence type="ECO:0000259" key="4">
    <source>
        <dbReference type="PROSITE" id="PS51462"/>
    </source>
</evidence>
<dbReference type="InterPro" id="IPR059176">
    <property type="entry name" value="UDP-X_N"/>
</dbReference>
<keyword evidence="6" id="KW-1185">Reference proteome</keyword>
<reference evidence="5 6" key="1">
    <citation type="submission" date="2016-10" db="EMBL/GenBank/DDBJ databases">
        <authorList>
            <person name="de Groot N.N."/>
        </authorList>
    </citation>
    <scope>NUCLEOTIDE SEQUENCE [LARGE SCALE GENOMIC DNA]</scope>
    <source>
        <strain evidence="5 6">DSM 25294</strain>
    </source>
</reference>
<name>A0A1G8XLK3_9RHOB</name>
<dbReference type="RefSeq" id="WP_093156919.1">
    <property type="nucleotide sequence ID" value="NZ_FNEK01000026.1"/>
</dbReference>
<dbReference type="SUPFAM" id="SSF55811">
    <property type="entry name" value="Nudix"/>
    <property type="match status" value="1"/>
</dbReference>
<sequence>MEDSWLTYAKRLQALAATGLHYQPRPYDRERFEEIDLIAREMIARLGQIPLKHLGGLPEVHEGYATPKIDIRAAVFRDGRILLVREISDGKWTMPGGFADIGLTASEVAVKETMEEASLRVLARKLYCLRHRAKQPGEPDFRDFYKFFFLCDPLAPEEPAPGPETSEAEFFDPGELPEMSLGRSNPADVARALRHFHEPGRPTDFD</sequence>
<dbReference type="Gene3D" id="3.90.79.10">
    <property type="entry name" value="Nucleoside Triphosphate Pyrophosphohydrolase"/>
    <property type="match status" value="1"/>
</dbReference>